<reference evidence="2 3" key="1">
    <citation type="journal article" date="2021" name="Nat. Plants">
        <title>The Taxus genome provides insights into paclitaxel biosynthesis.</title>
        <authorList>
            <person name="Xiong X."/>
            <person name="Gou J."/>
            <person name="Liao Q."/>
            <person name="Li Y."/>
            <person name="Zhou Q."/>
            <person name="Bi G."/>
            <person name="Li C."/>
            <person name="Du R."/>
            <person name="Wang X."/>
            <person name="Sun T."/>
            <person name="Guo L."/>
            <person name="Liang H."/>
            <person name="Lu P."/>
            <person name="Wu Y."/>
            <person name="Zhang Z."/>
            <person name="Ro D.K."/>
            <person name="Shang Y."/>
            <person name="Huang S."/>
            <person name="Yan J."/>
        </authorList>
    </citation>
    <scope>NUCLEOTIDE SEQUENCE [LARGE SCALE GENOMIC DNA]</scope>
    <source>
        <strain evidence="2">Ta-2019</strain>
    </source>
</reference>
<sequence length="60" mass="6725">NRVEIMSMRSWDARGELPPTGSCMYEESPMGKRDGKWGKIDFSLSGGEDDDDSPMDGRIK</sequence>
<accession>A0AA38L4H3</accession>
<feature type="compositionally biased region" description="Basic and acidic residues" evidence="1">
    <location>
        <begin position="29"/>
        <end position="39"/>
    </location>
</feature>
<dbReference type="AlphaFoldDB" id="A0AA38L4H3"/>
<dbReference type="EMBL" id="JAHRHJ020000005">
    <property type="protein sequence ID" value="KAH9313743.1"/>
    <property type="molecule type" value="Genomic_DNA"/>
</dbReference>
<dbReference type="Proteomes" id="UP000824469">
    <property type="component" value="Unassembled WGS sequence"/>
</dbReference>
<feature type="non-terminal residue" evidence="2">
    <location>
        <position position="60"/>
    </location>
</feature>
<evidence type="ECO:0000313" key="2">
    <source>
        <dbReference type="EMBL" id="KAH9313743.1"/>
    </source>
</evidence>
<feature type="non-terminal residue" evidence="2">
    <location>
        <position position="1"/>
    </location>
</feature>
<organism evidence="2 3">
    <name type="scientific">Taxus chinensis</name>
    <name type="common">Chinese yew</name>
    <name type="synonym">Taxus wallichiana var. chinensis</name>
    <dbReference type="NCBI Taxonomy" id="29808"/>
    <lineage>
        <taxon>Eukaryota</taxon>
        <taxon>Viridiplantae</taxon>
        <taxon>Streptophyta</taxon>
        <taxon>Embryophyta</taxon>
        <taxon>Tracheophyta</taxon>
        <taxon>Spermatophyta</taxon>
        <taxon>Pinopsida</taxon>
        <taxon>Pinidae</taxon>
        <taxon>Conifers II</taxon>
        <taxon>Cupressales</taxon>
        <taxon>Taxaceae</taxon>
        <taxon>Taxus</taxon>
    </lineage>
</organism>
<keyword evidence="3" id="KW-1185">Reference proteome</keyword>
<feature type="region of interest" description="Disordered" evidence="1">
    <location>
        <begin position="1"/>
        <end position="60"/>
    </location>
</feature>
<protein>
    <submittedName>
        <fullName evidence="2">Uncharacterized protein</fullName>
    </submittedName>
</protein>
<gene>
    <name evidence="2" type="ORF">KI387_022370</name>
</gene>
<evidence type="ECO:0000313" key="3">
    <source>
        <dbReference type="Proteomes" id="UP000824469"/>
    </source>
</evidence>
<comment type="caution">
    <text evidence="2">The sequence shown here is derived from an EMBL/GenBank/DDBJ whole genome shotgun (WGS) entry which is preliminary data.</text>
</comment>
<evidence type="ECO:0000256" key="1">
    <source>
        <dbReference type="SAM" id="MobiDB-lite"/>
    </source>
</evidence>
<name>A0AA38L4H3_TAXCH</name>
<proteinExistence type="predicted"/>